<name>A0AAD9G8K3_BABDI</name>
<dbReference type="Proteomes" id="UP001195914">
    <property type="component" value="Unassembled WGS sequence"/>
</dbReference>
<gene>
    <name evidence="1" type="ORF">X943_000074</name>
</gene>
<comment type="caution">
    <text evidence="1">The sequence shown here is derived from an EMBL/GenBank/DDBJ whole genome shotgun (WGS) entry which is preliminary data.</text>
</comment>
<organism evidence="1 2">
    <name type="scientific">Babesia divergens</name>
    <dbReference type="NCBI Taxonomy" id="32595"/>
    <lineage>
        <taxon>Eukaryota</taxon>
        <taxon>Sar</taxon>
        <taxon>Alveolata</taxon>
        <taxon>Apicomplexa</taxon>
        <taxon>Aconoidasida</taxon>
        <taxon>Piroplasmida</taxon>
        <taxon>Babesiidae</taxon>
        <taxon>Babesia</taxon>
    </lineage>
</organism>
<accession>A0AAD9G8K3</accession>
<evidence type="ECO:0000313" key="2">
    <source>
        <dbReference type="Proteomes" id="UP001195914"/>
    </source>
</evidence>
<protein>
    <submittedName>
        <fullName evidence="1">Uncharacterized protein</fullName>
    </submittedName>
</protein>
<proteinExistence type="predicted"/>
<reference evidence="1" key="2">
    <citation type="submission" date="2021-05" db="EMBL/GenBank/DDBJ databases">
        <authorList>
            <person name="Pain A."/>
        </authorList>
    </citation>
    <scope>NUCLEOTIDE SEQUENCE</scope>
    <source>
        <strain evidence="1">1802A</strain>
    </source>
</reference>
<evidence type="ECO:0000313" key="1">
    <source>
        <dbReference type="EMBL" id="KAK1933764.1"/>
    </source>
</evidence>
<reference evidence="1" key="1">
    <citation type="journal article" date="2014" name="Nucleic Acids Res.">
        <title>The evolutionary dynamics of variant antigen genes in Babesia reveal a history of genomic innovation underlying host-parasite interaction.</title>
        <authorList>
            <person name="Jackson A.P."/>
            <person name="Otto T.D."/>
            <person name="Darby A."/>
            <person name="Ramaprasad A."/>
            <person name="Xia D."/>
            <person name="Echaide I.E."/>
            <person name="Farber M."/>
            <person name="Gahlot S."/>
            <person name="Gamble J."/>
            <person name="Gupta D."/>
            <person name="Gupta Y."/>
            <person name="Jackson L."/>
            <person name="Malandrin L."/>
            <person name="Malas T.B."/>
            <person name="Moussa E."/>
            <person name="Nair M."/>
            <person name="Reid A.J."/>
            <person name="Sanders M."/>
            <person name="Sharma J."/>
            <person name="Tracey A."/>
            <person name="Quail M.A."/>
            <person name="Weir W."/>
            <person name="Wastling J.M."/>
            <person name="Hall N."/>
            <person name="Willadsen P."/>
            <person name="Lingelbach K."/>
            <person name="Shiels B."/>
            <person name="Tait A."/>
            <person name="Berriman M."/>
            <person name="Allred D.R."/>
            <person name="Pain A."/>
        </authorList>
    </citation>
    <scope>NUCLEOTIDE SEQUENCE</scope>
    <source>
        <strain evidence="1">1802A</strain>
    </source>
</reference>
<dbReference type="AlphaFoldDB" id="A0AAD9G8K3"/>
<sequence length="187" mass="20425">MAKQRSMPRTDEQQKHKNVLEIPWSVMAKALLNILGNILGSIGSELGSLLGKASGDKAGGLAIKPIVSLRQTLLKGLGNTVMASMATVKIIIFSVAPSVRNDRATDGFGTGEDSAKGGKNVRILSNIKIFLSLILKNPKDSARDTIGILKLLQKLKDILKILRLLEVTRLLLLNRHPHLMTRFQRDS</sequence>
<dbReference type="EMBL" id="JAHBMH010000070">
    <property type="protein sequence ID" value="KAK1933764.1"/>
    <property type="molecule type" value="Genomic_DNA"/>
</dbReference>
<keyword evidence="2" id="KW-1185">Reference proteome</keyword>